<dbReference type="EMBL" id="FONL01000002">
    <property type="protein sequence ID" value="SFE16287.1"/>
    <property type="molecule type" value="Genomic_DNA"/>
</dbReference>
<dbReference type="AlphaFoldDB" id="A0A1I1Y9M7"/>
<protein>
    <submittedName>
        <fullName evidence="1">Uncharacterized protein</fullName>
    </submittedName>
</protein>
<evidence type="ECO:0000313" key="2">
    <source>
        <dbReference type="Proteomes" id="UP000198896"/>
    </source>
</evidence>
<reference evidence="1 2" key="1">
    <citation type="submission" date="2016-10" db="EMBL/GenBank/DDBJ databases">
        <authorList>
            <person name="de Groot N.N."/>
        </authorList>
    </citation>
    <scope>NUCLEOTIDE SEQUENCE [LARGE SCALE GENOMIC DNA]</scope>
    <source>
        <strain evidence="1 2">DSM 9236</strain>
    </source>
</reference>
<dbReference type="RefSeq" id="WP_093912688.1">
    <property type="nucleotide sequence ID" value="NZ_FONL01000002.1"/>
</dbReference>
<keyword evidence="2" id="KW-1185">Reference proteome</keyword>
<evidence type="ECO:0000313" key="1">
    <source>
        <dbReference type="EMBL" id="SFE16287.1"/>
    </source>
</evidence>
<sequence>MRNMFGYGTDKIKTELKAGNRTKAKMILKQVIRNFPLIKKSLGINNEIEDLELFAKKISGMDSKALLEMAVKACEPYLVPEDSIVKFFYPPEKQKDFLKIKHLNRRFIVDESIAELLTEWDEKDRCFYFYPGNYCPDDEFKQSVRIWLLMSALYSGSLKIGESFENIMRPLNLDDDTCKRIKEYFHSKYYNNKGKLAKKSANFFYNGQTAFVDSFYDIMVANGFLNPGLKANGTIVSRNTKNEQQKYSDRLPDNVTPSFSWNSARTKCAIGYDYCGLDFQLITQYLIERKTASNFAQHKQELCVFSEDLGKFFPVIDKELPESLQRALALYPLSHLRTKLLEPLININNSSRCSAPSREEWDKLADVLNYQTTVYFPLSDTLFHLFLKLRYRNFGERNVLTDQLRNLYETLIFQKNNKNVVRVAYGEVQTVKLEIKLTDGSVFAVALNRRIPERDDIRTEDNLLNPVVVTNGGTRSFASCLEDAFGKDCGIIKEIPEQIFADYIKAVFGKCDGFIYDSSFESVCATCREEIFKDFKNINRISSHCFEKFIYNICDHFQKYEYEYLFHYNMETGFTPIFGLQRKKLYGITADELERELGCIFARFQTDFFVFDEKSRNYKEYAKMIANAKRTLKTIKSLIDRNWQQLYRLCSYLKDLAKIKDYHLPVESITEKTVYSAIRDMEFNTDQNYYDTIIKTTENITKMINEFDSYPNNDKYRDSLKDYKSTLEKNDYKFDLKASILSSFDKVMDFLSDNDEDSSNERHNIRLSLDSMKTQYQEIRKIFKDSMNFDISNLSAGRQQFYAEMSNLLQNYEGNKKDIVNKFMIFNTHDPVQLTKAIDYYNHLNSKVLKSLHDFNSVISNLENNPKMAKDYRQQDNYIEYLSQFRNL</sequence>
<dbReference type="Proteomes" id="UP000198896">
    <property type="component" value="Unassembled WGS sequence"/>
</dbReference>
<proteinExistence type="predicted"/>
<organism evidence="1 2">
    <name type="scientific">Succiniclasticum ruminis DSM 9236</name>
    <dbReference type="NCBI Taxonomy" id="1123323"/>
    <lineage>
        <taxon>Bacteria</taxon>
        <taxon>Bacillati</taxon>
        <taxon>Bacillota</taxon>
        <taxon>Negativicutes</taxon>
        <taxon>Acidaminococcales</taxon>
        <taxon>Acidaminococcaceae</taxon>
        <taxon>Succiniclasticum</taxon>
    </lineage>
</organism>
<name>A0A1I1Y9M7_9FIRM</name>
<gene>
    <name evidence="1" type="ORF">SAMN05216245_102103</name>
</gene>
<accession>A0A1I1Y9M7</accession>